<dbReference type="Pfam" id="PF00072">
    <property type="entry name" value="Response_reg"/>
    <property type="match status" value="1"/>
</dbReference>
<dbReference type="Pfam" id="PF00158">
    <property type="entry name" value="Sigma54_activat"/>
    <property type="match status" value="1"/>
</dbReference>
<evidence type="ECO:0000256" key="5">
    <source>
        <dbReference type="ARBA" id="ARBA00023015"/>
    </source>
</evidence>
<sequence>MAQVMLVEDDTDLRLATIETLELAGFQVLGFENAAPALAALHPDFPGVILSDLRMPGLSGLDFLDRAQKLAANVPFILITAHGDVPAAIRAMRAGAHDFLEKPCPPELMLDVLRRAQAMRNLQLENHHLRDRLDRSTIPEEQLIGRSPAMQDLRRQLQTLAGLQVDLMIAGETGTGKELVAQVLHAMSARADGPFIAINCGALNAAEVDRELFGTGDSLGLIARAEGGTLYLDELESMPEDLQVRLLRVLDAREITPLGAAPRPVDLRIFGSVKRPPDTLMADGLLRPDLFHRFNAALQLPPLRQRNDDAALLVAHFATHAAARHNLPKIHIDEALRRRIAWHDWPGNVREARNLAERLVIGMDPGLPAQGERTAVTSHPGYDAAMEDFESRLLRAALMETGGRKTEAANLLGIPRKRLYLRLRHHKLLEGADSGQK</sequence>
<comment type="caution">
    <text evidence="10">The sequence shown here is derived from an EMBL/GenBank/DDBJ whole genome shotgun (WGS) entry which is preliminary data.</text>
</comment>
<keyword evidence="6" id="KW-0804">Transcription</keyword>
<evidence type="ECO:0000313" key="11">
    <source>
        <dbReference type="Proteomes" id="UP000554144"/>
    </source>
</evidence>
<dbReference type="Gene3D" id="3.40.50.2300">
    <property type="match status" value="1"/>
</dbReference>
<feature type="domain" description="Response regulatory" evidence="9">
    <location>
        <begin position="3"/>
        <end position="117"/>
    </location>
</feature>
<feature type="domain" description="Sigma-54 factor interaction" evidence="8">
    <location>
        <begin position="143"/>
        <end position="361"/>
    </location>
</feature>
<dbReference type="InterPro" id="IPR011006">
    <property type="entry name" value="CheY-like_superfamily"/>
</dbReference>
<dbReference type="PROSITE" id="PS50110">
    <property type="entry name" value="RESPONSE_REGULATORY"/>
    <property type="match status" value="1"/>
</dbReference>
<name>A0A853GVQ0_9BURK</name>
<dbReference type="SUPFAM" id="SSF46689">
    <property type="entry name" value="Homeodomain-like"/>
    <property type="match status" value="1"/>
</dbReference>
<dbReference type="PROSITE" id="PS00675">
    <property type="entry name" value="SIGMA54_INTERACT_1"/>
    <property type="match status" value="1"/>
</dbReference>
<keyword evidence="11" id="KW-1185">Reference proteome</keyword>
<evidence type="ECO:0000256" key="7">
    <source>
        <dbReference type="PROSITE-ProRule" id="PRU00169"/>
    </source>
</evidence>
<dbReference type="InterPro" id="IPR058031">
    <property type="entry name" value="AAA_lid_NorR"/>
</dbReference>
<keyword evidence="3" id="KW-0067">ATP-binding</keyword>
<dbReference type="CDD" id="cd00009">
    <property type="entry name" value="AAA"/>
    <property type="match status" value="1"/>
</dbReference>
<evidence type="ECO:0000256" key="6">
    <source>
        <dbReference type="ARBA" id="ARBA00023163"/>
    </source>
</evidence>
<dbReference type="Gene3D" id="3.40.50.300">
    <property type="entry name" value="P-loop containing nucleotide triphosphate hydrolases"/>
    <property type="match status" value="1"/>
</dbReference>
<dbReference type="InterPro" id="IPR009057">
    <property type="entry name" value="Homeodomain-like_sf"/>
</dbReference>
<dbReference type="Gene3D" id="1.10.10.60">
    <property type="entry name" value="Homeodomain-like"/>
    <property type="match status" value="1"/>
</dbReference>
<dbReference type="Pfam" id="PF02954">
    <property type="entry name" value="HTH_8"/>
    <property type="match status" value="1"/>
</dbReference>
<dbReference type="AlphaFoldDB" id="A0A853GVQ0"/>
<gene>
    <name evidence="10" type="ORF">H0A62_12375</name>
</gene>
<protein>
    <submittedName>
        <fullName evidence="10">Sigma-54-dependent Fis family transcriptional regulator</fullName>
    </submittedName>
</protein>
<evidence type="ECO:0000256" key="3">
    <source>
        <dbReference type="ARBA" id="ARBA00022840"/>
    </source>
</evidence>
<evidence type="ECO:0000256" key="1">
    <source>
        <dbReference type="ARBA" id="ARBA00022553"/>
    </source>
</evidence>
<dbReference type="Proteomes" id="UP000554144">
    <property type="component" value="Unassembled WGS sequence"/>
</dbReference>
<dbReference type="OrthoDB" id="9761705at2"/>
<dbReference type="SUPFAM" id="SSF52172">
    <property type="entry name" value="CheY-like"/>
    <property type="match status" value="1"/>
</dbReference>
<dbReference type="SMART" id="SM00448">
    <property type="entry name" value="REC"/>
    <property type="match status" value="1"/>
</dbReference>
<keyword evidence="1 7" id="KW-0597">Phosphoprotein</keyword>
<dbReference type="InterPro" id="IPR002197">
    <property type="entry name" value="HTH_Fis"/>
</dbReference>
<keyword evidence="5" id="KW-0805">Transcription regulation</keyword>
<accession>A0A853GVQ0</accession>
<dbReference type="PANTHER" id="PTHR32071:SF57">
    <property type="entry name" value="C4-DICARBOXYLATE TRANSPORT TRANSCRIPTIONAL REGULATORY PROTEIN DCTD"/>
    <property type="match status" value="1"/>
</dbReference>
<dbReference type="InterPro" id="IPR002078">
    <property type="entry name" value="Sigma_54_int"/>
</dbReference>
<dbReference type="GO" id="GO:0043565">
    <property type="term" value="F:sequence-specific DNA binding"/>
    <property type="evidence" value="ECO:0007669"/>
    <property type="project" value="InterPro"/>
</dbReference>
<evidence type="ECO:0000256" key="4">
    <source>
        <dbReference type="ARBA" id="ARBA00023012"/>
    </source>
</evidence>
<dbReference type="FunFam" id="3.40.50.2300:FF:000018">
    <property type="entry name" value="DNA-binding transcriptional regulator NtrC"/>
    <property type="match status" value="1"/>
</dbReference>
<dbReference type="InterPro" id="IPR001789">
    <property type="entry name" value="Sig_transdc_resp-reg_receiver"/>
</dbReference>
<dbReference type="Gene3D" id="1.10.8.60">
    <property type="match status" value="1"/>
</dbReference>
<dbReference type="GO" id="GO:0000160">
    <property type="term" value="P:phosphorelay signal transduction system"/>
    <property type="evidence" value="ECO:0007669"/>
    <property type="project" value="UniProtKB-KW"/>
</dbReference>
<dbReference type="PROSITE" id="PS50045">
    <property type="entry name" value="SIGMA54_INTERACT_4"/>
    <property type="match status" value="1"/>
</dbReference>
<evidence type="ECO:0000256" key="2">
    <source>
        <dbReference type="ARBA" id="ARBA00022741"/>
    </source>
</evidence>
<evidence type="ECO:0000259" key="8">
    <source>
        <dbReference type="PROSITE" id="PS50045"/>
    </source>
</evidence>
<dbReference type="InterPro" id="IPR003593">
    <property type="entry name" value="AAA+_ATPase"/>
</dbReference>
<dbReference type="PANTHER" id="PTHR32071">
    <property type="entry name" value="TRANSCRIPTIONAL REGULATORY PROTEIN"/>
    <property type="match status" value="1"/>
</dbReference>
<dbReference type="PRINTS" id="PR01590">
    <property type="entry name" value="HTHFIS"/>
</dbReference>
<organism evidence="10 11">
    <name type="scientific">Pollutimonas harenae</name>
    <dbReference type="NCBI Taxonomy" id="657015"/>
    <lineage>
        <taxon>Bacteria</taxon>
        <taxon>Pseudomonadati</taxon>
        <taxon>Pseudomonadota</taxon>
        <taxon>Betaproteobacteria</taxon>
        <taxon>Burkholderiales</taxon>
        <taxon>Alcaligenaceae</taxon>
        <taxon>Pollutimonas</taxon>
    </lineage>
</organism>
<dbReference type="InterPro" id="IPR027417">
    <property type="entry name" value="P-loop_NTPase"/>
</dbReference>
<keyword evidence="2" id="KW-0547">Nucleotide-binding</keyword>
<dbReference type="InterPro" id="IPR025943">
    <property type="entry name" value="Sigma_54_int_dom_ATP-bd_2"/>
</dbReference>
<dbReference type="SMART" id="SM00382">
    <property type="entry name" value="AAA"/>
    <property type="match status" value="1"/>
</dbReference>
<dbReference type="SUPFAM" id="SSF52540">
    <property type="entry name" value="P-loop containing nucleoside triphosphate hydrolases"/>
    <property type="match status" value="1"/>
</dbReference>
<dbReference type="PROSITE" id="PS00676">
    <property type="entry name" value="SIGMA54_INTERACT_2"/>
    <property type="match status" value="1"/>
</dbReference>
<reference evidence="10 11" key="1">
    <citation type="submission" date="2020-07" db="EMBL/GenBank/DDBJ databases">
        <title>Taxonomic revisions and descriptions of new bacterial species based on genomic comparisons in the high-G+C-content subgroup of the family Alcaligenaceae.</title>
        <authorList>
            <person name="Szabo A."/>
            <person name="Felfoldi T."/>
        </authorList>
    </citation>
    <scope>NUCLEOTIDE SEQUENCE [LARGE SCALE GENOMIC DNA]</scope>
    <source>
        <strain evidence="10 11">DSM 25667</strain>
    </source>
</reference>
<evidence type="ECO:0000259" key="9">
    <source>
        <dbReference type="PROSITE" id="PS50110"/>
    </source>
</evidence>
<keyword evidence="4" id="KW-0902">Two-component regulatory system</keyword>
<dbReference type="Pfam" id="PF25601">
    <property type="entry name" value="AAA_lid_14"/>
    <property type="match status" value="1"/>
</dbReference>
<dbReference type="GO" id="GO:0006355">
    <property type="term" value="P:regulation of DNA-templated transcription"/>
    <property type="evidence" value="ECO:0007669"/>
    <property type="project" value="InterPro"/>
</dbReference>
<dbReference type="EMBL" id="JACCEV010000003">
    <property type="protein sequence ID" value="NYT86401.1"/>
    <property type="molecule type" value="Genomic_DNA"/>
</dbReference>
<evidence type="ECO:0000313" key="10">
    <source>
        <dbReference type="EMBL" id="NYT86401.1"/>
    </source>
</evidence>
<feature type="modified residue" description="4-aspartylphosphate" evidence="7">
    <location>
        <position position="52"/>
    </location>
</feature>
<dbReference type="InterPro" id="IPR025662">
    <property type="entry name" value="Sigma_54_int_dom_ATP-bd_1"/>
</dbReference>
<proteinExistence type="predicted"/>
<dbReference type="GO" id="GO:0005524">
    <property type="term" value="F:ATP binding"/>
    <property type="evidence" value="ECO:0007669"/>
    <property type="project" value="UniProtKB-KW"/>
</dbReference>